<dbReference type="WBParaSite" id="Smp_340010.1">
    <property type="protein sequence ID" value="Smp_340010.1"/>
    <property type="gene ID" value="Smp_340010"/>
</dbReference>
<feature type="chain" id="PRO_5024453599" evidence="2">
    <location>
        <begin position="21"/>
        <end position="231"/>
    </location>
</feature>
<keyword evidence="2" id="KW-0732">Signal</keyword>
<organism evidence="3 4">
    <name type="scientific">Schistosoma mansoni</name>
    <name type="common">Blood fluke</name>
    <dbReference type="NCBI Taxonomy" id="6183"/>
    <lineage>
        <taxon>Eukaryota</taxon>
        <taxon>Metazoa</taxon>
        <taxon>Spiralia</taxon>
        <taxon>Lophotrochozoa</taxon>
        <taxon>Platyhelminthes</taxon>
        <taxon>Trematoda</taxon>
        <taxon>Digenea</taxon>
        <taxon>Strigeidida</taxon>
        <taxon>Schistosomatoidea</taxon>
        <taxon>Schistosomatidae</taxon>
        <taxon>Schistosoma</taxon>
    </lineage>
</organism>
<evidence type="ECO:0000256" key="2">
    <source>
        <dbReference type="SAM" id="SignalP"/>
    </source>
</evidence>
<reference evidence="4" key="2">
    <citation type="submission" date="2019-11" db="UniProtKB">
        <authorList>
            <consortium name="WormBaseParasite"/>
        </authorList>
    </citation>
    <scope>IDENTIFICATION</scope>
    <source>
        <strain evidence="4">Puerto Rican</strain>
    </source>
</reference>
<evidence type="ECO:0000313" key="3">
    <source>
        <dbReference type="Proteomes" id="UP000008854"/>
    </source>
</evidence>
<feature type="region of interest" description="Disordered" evidence="1">
    <location>
        <begin position="43"/>
        <end position="75"/>
    </location>
</feature>
<dbReference type="InParanoid" id="A0A5K4F9D1"/>
<evidence type="ECO:0000313" key="4">
    <source>
        <dbReference type="WBParaSite" id="Smp_340010.1"/>
    </source>
</evidence>
<feature type="region of interest" description="Disordered" evidence="1">
    <location>
        <begin position="208"/>
        <end position="231"/>
    </location>
</feature>
<proteinExistence type="predicted"/>
<feature type="signal peptide" evidence="2">
    <location>
        <begin position="1"/>
        <end position="20"/>
    </location>
</feature>
<sequence length="231" mass="27151">MKILSVCLIIITLFVTMTIQYNYQAYPNKYRRQFNNEYNPYYNKYDNNKGKNYDDTTTTTNNNDNNNNNDNYNYGYNRKPGNNYPYKMYPNKKPNKIPLTRKYIMEGEAKHIHQKHGEKHIKAVGELFGFTDTYQGSDYELTTTFHKGSISTKSGKPKYFSTYDTEGLMKHYQNTHGRAKFNLNAKSHGHEKYKDQKEMKATVTFENNDNTIDDESNYSPTSHPYGKLEGY</sequence>
<dbReference type="InterPro" id="IPR012615">
    <property type="entry name" value="TES"/>
</dbReference>
<name>A0A5K4F9D1_SCHMA</name>
<dbReference type="Proteomes" id="UP000008854">
    <property type="component" value="Unassembled WGS sequence"/>
</dbReference>
<reference evidence="3" key="1">
    <citation type="journal article" date="2012" name="PLoS Negl. Trop. Dis.">
        <title>A systematically improved high quality genome and transcriptome of the human blood fluke Schistosoma mansoni.</title>
        <authorList>
            <person name="Protasio A.V."/>
            <person name="Tsai I.J."/>
            <person name="Babbage A."/>
            <person name="Nichol S."/>
            <person name="Hunt M."/>
            <person name="Aslett M.A."/>
            <person name="De Silva N."/>
            <person name="Velarde G.S."/>
            <person name="Anderson T.J."/>
            <person name="Clark R.C."/>
            <person name="Davidson C."/>
            <person name="Dillon G.P."/>
            <person name="Holroyd N.E."/>
            <person name="LoVerde P.T."/>
            <person name="Lloyd C."/>
            <person name="McQuillan J."/>
            <person name="Oliveira G."/>
            <person name="Otto T.D."/>
            <person name="Parker-Manuel S.J."/>
            <person name="Quail M.A."/>
            <person name="Wilson R.A."/>
            <person name="Zerlotini A."/>
            <person name="Dunne D.W."/>
            <person name="Berriman M."/>
        </authorList>
    </citation>
    <scope>NUCLEOTIDE SEQUENCE [LARGE SCALE GENOMIC DNA]</scope>
    <source>
        <strain evidence="3">Puerto Rican</strain>
    </source>
</reference>
<feature type="compositionally biased region" description="Low complexity" evidence="1">
    <location>
        <begin position="55"/>
        <end position="75"/>
    </location>
</feature>
<dbReference type="Pfam" id="PF08034">
    <property type="entry name" value="TES"/>
    <property type="match status" value="1"/>
</dbReference>
<keyword evidence="3" id="KW-1185">Reference proteome</keyword>
<dbReference type="AlphaFoldDB" id="A0A5K4F9D1"/>
<protein>
    <submittedName>
        <fullName evidence="4">Trematode Eggshell Synthesis domain containing protein</fullName>
    </submittedName>
</protein>
<accession>A0A5K4F9D1</accession>
<evidence type="ECO:0000256" key="1">
    <source>
        <dbReference type="SAM" id="MobiDB-lite"/>
    </source>
</evidence>